<evidence type="ECO:0000256" key="2">
    <source>
        <dbReference type="SAM" id="Phobius"/>
    </source>
</evidence>
<evidence type="ECO:0000256" key="3">
    <source>
        <dbReference type="SAM" id="SignalP"/>
    </source>
</evidence>
<dbReference type="SUPFAM" id="SSF49265">
    <property type="entry name" value="Fibronectin type III"/>
    <property type="match status" value="2"/>
</dbReference>
<dbReference type="PANTHER" id="PTHR20859:SF94">
    <property type="entry name" value="CYTOKINE RECEPTOR FAMILY MEMBER B7"/>
    <property type="match status" value="1"/>
</dbReference>
<dbReference type="GO" id="GO:0005886">
    <property type="term" value="C:plasma membrane"/>
    <property type="evidence" value="ECO:0007669"/>
    <property type="project" value="TreeGrafter"/>
</dbReference>
<feature type="region of interest" description="Disordered" evidence="1">
    <location>
        <begin position="320"/>
        <end position="390"/>
    </location>
</feature>
<dbReference type="Pfam" id="PF09294">
    <property type="entry name" value="Interfer-bind"/>
    <property type="match status" value="1"/>
</dbReference>
<protein>
    <submittedName>
        <fullName evidence="5">(Atlantic silverside) hypothetical protein</fullName>
    </submittedName>
</protein>
<gene>
    <name evidence="5" type="ORF">MMEN_LOCUS18393</name>
</gene>
<feature type="chain" id="PRO_5035846183" evidence="3">
    <location>
        <begin position="29"/>
        <end position="574"/>
    </location>
</feature>
<dbReference type="InterPro" id="IPR015373">
    <property type="entry name" value="Interferon/interleukin_rcp_dom"/>
</dbReference>
<feature type="transmembrane region" description="Helical" evidence="2">
    <location>
        <begin position="231"/>
        <end position="259"/>
    </location>
</feature>
<feature type="signal peptide" evidence="3">
    <location>
        <begin position="1"/>
        <end position="28"/>
    </location>
</feature>
<name>A0A8S4BV26_9TELE</name>
<dbReference type="InterPro" id="IPR003961">
    <property type="entry name" value="FN3_dom"/>
</dbReference>
<keyword evidence="6" id="KW-1185">Reference proteome</keyword>
<proteinExistence type="predicted"/>
<dbReference type="InterPro" id="IPR036116">
    <property type="entry name" value="FN3_sf"/>
</dbReference>
<keyword evidence="2" id="KW-0472">Membrane</keyword>
<keyword evidence="3" id="KW-0732">Signal</keyword>
<dbReference type="Proteomes" id="UP000677803">
    <property type="component" value="Unassembled WGS sequence"/>
</dbReference>
<keyword evidence="2" id="KW-1133">Transmembrane helix</keyword>
<evidence type="ECO:0000313" key="5">
    <source>
        <dbReference type="EMBL" id="CAG6003126.1"/>
    </source>
</evidence>
<evidence type="ECO:0000259" key="4">
    <source>
        <dbReference type="SMART" id="SM00060"/>
    </source>
</evidence>
<feature type="compositionally biased region" description="Polar residues" evidence="1">
    <location>
        <begin position="329"/>
        <end position="348"/>
    </location>
</feature>
<dbReference type="InterPro" id="IPR050650">
    <property type="entry name" value="Type-II_Cytokine-TF_Rcpt"/>
</dbReference>
<dbReference type="Pfam" id="PF01108">
    <property type="entry name" value="Tissue_fac"/>
    <property type="match status" value="1"/>
</dbReference>
<dbReference type="AlphaFoldDB" id="A0A8S4BV26"/>
<feature type="domain" description="Fibronectin type-III" evidence="4">
    <location>
        <begin position="31"/>
        <end position="113"/>
    </location>
</feature>
<dbReference type="PANTHER" id="PTHR20859">
    <property type="entry name" value="INTERFERON/INTERLEUKIN RECEPTOR"/>
    <property type="match status" value="1"/>
</dbReference>
<keyword evidence="2" id="KW-0812">Transmembrane</keyword>
<dbReference type="GO" id="GO:0004896">
    <property type="term" value="F:cytokine receptor activity"/>
    <property type="evidence" value="ECO:0007669"/>
    <property type="project" value="TreeGrafter"/>
</dbReference>
<reference evidence="5" key="1">
    <citation type="submission" date="2021-05" db="EMBL/GenBank/DDBJ databases">
        <authorList>
            <person name="Tigano A."/>
        </authorList>
    </citation>
    <scope>NUCLEOTIDE SEQUENCE</scope>
</reference>
<organism evidence="5 6">
    <name type="scientific">Menidia menidia</name>
    <name type="common">Atlantic silverside</name>
    <dbReference type="NCBI Taxonomy" id="238744"/>
    <lineage>
        <taxon>Eukaryota</taxon>
        <taxon>Metazoa</taxon>
        <taxon>Chordata</taxon>
        <taxon>Craniata</taxon>
        <taxon>Vertebrata</taxon>
        <taxon>Euteleostomi</taxon>
        <taxon>Actinopterygii</taxon>
        <taxon>Neopterygii</taxon>
        <taxon>Teleostei</taxon>
        <taxon>Neoteleostei</taxon>
        <taxon>Acanthomorphata</taxon>
        <taxon>Ovalentaria</taxon>
        <taxon>Atherinomorphae</taxon>
        <taxon>Atheriniformes</taxon>
        <taxon>Atherinopsidae</taxon>
        <taxon>Menidiinae</taxon>
        <taxon>Menidia</taxon>
    </lineage>
</organism>
<dbReference type="InterPro" id="IPR013783">
    <property type="entry name" value="Ig-like_fold"/>
</dbReference>
<dbReference type="OrthoDB" id="8805892at2759"/>
<dbReference type="EMBL" id="CAJRST010037777">
    <property type="protein sequence ID" value="CAG6003126.1"/>
    <property type="molecule type" value="Genomic_DNA"/>
</dbReference>
<accession>A0A8S4BV26</accession>
<evidence type="ECO:0000256" key="1">
    <source>
        <dbReference type="SAM" id="MobiDB-lite"/>
    </source>
</evidence>
<feature type="domain" description="Fibronectin type-III" evidence="4">
    <location>
        <begin position="126"/>
        <end position="214"/>
    </location>
</feature>
<dbReference type="SMART" id="SM00060">
    <property type="entry name" value="FN3"/>
    <property type="match status" value="2"/>
</dbReference>
<dbReference type="CDD" id="cd00063">
    <property type="entry name" value="FN3"/>
    <property type="match status" value="1"/>
</dbReference>
<dbReference type="Gene3D" id="2.60.40.10">
    <property type="entry name" value="Immunoglobulins"/>
    <property type="match status" value="1"/>
</dbReference>
<comment type="caution">
    <text evidence="5">The sequence shown here is derived from an EMBL/GenBank/DDBJ whole genome shotgun (WGS) entry which is preliminary data.</text>
</comment>
<evidence type="ECO:0000313" key="6">
    <source>
        <dbReference type="Proteomes" id="UP000677803"/>
    </source>
</evidence>
<sequence length="574" mass="63449">MRTTVQMNMKSKMLFLIILSVFSSHVSGMHVPPPDKLEVDISDGEVLVFWEDPVGTPSKYWYNVQMSKYINEWAEVSNCTRITRTFCDLSNLIHDYDTVYKVRVQLVTRDGESTWARKKIRPNEGNLLPPSFTLLATSRTLTVYIHEKPILKKLFPYGVTYTIYLEEIGQENKTTTAYMKDDGGVDQRTKIYSALQWGQTYCVRVKVESPAGLSSSSVSDQQCLNLPEEEWFMIAASSLSILGIITMIAVLGSFLFCFLKRPVKTPASLKSPVSGWLPLSVADGPLEVVTDKGWFLSSYNKEVKNGVKLPMTHVTVIENNEEEDRRTSMDSGVSMESNPAINNVGSHITRQEDSGCGSMGGPESSASSQADYPMKEEGTENGTVRKRGDSGLSLSCQLESSSLSLDGQDGVSVSNSVSGGNYRSQSPSEVQIHVCDNEDTFKQIPTDSVLAEVLTGYRTGPQSCICSGAGQCGWCHKYGQHGGEVSKQYGDVCIKEELLGSKNHLLDSYKRNVTFSGYPTKTQMHAAMMSDLQTFLQLNETFPLLTSLPLDKCGQDFNMNNVSLSLCDVQLTSD</sequence>